<evidence type="ECO:0000256" key="1">
    <source>
        <dbReference type="ARBA" id="ARBA00004141"/>
    </source>
</evidence>
<dbReference type="InterPro" id="IPR005828">
    <property type="entry name" value="MFS_sugar_transport-like"/>
</dbReference>
<dbReference type="PANTHER" id="PTHR48022:SF36">
    <property type="entry name" value="LACTOSE PERMEASE, PUTATIVE (AFU_ORTHOLOGUE AFUA_1G17310)-RELATED"/>
    <property type="match status" value="1"/>
</dbReference>
<dbReference type="FunFam" id="1.20.1250.20:FF:000217">
    <property type="entry name" value="MFS lactose permease, putative"/>
    <property type="match status" value="1"/>
</dbReference>
<evidence type="ECO:0000256" key="6">
    <source>
        <dbReference type="ARBA" id="ARBA00023136"/>
    </source>
</evidence>
<dbReference type="InterPro" id="IPR036259">
    <property type="entry name" value="MFS_trans_sf"/>
</dbReference>
<dbReference type="OrthoDB" id="6133115at2759"/>
<dbReference type="Gene3D" id="1.20.1250.20">
    <property type="entry name" value="MFS general substrate transporter like domains"/>
    <property type="match status" value="1"/>
</dbReference>
<organism evidence="10 11">
    <name type="scientific">Hyaloscypha variabilis (strain UAMH 11265 / GT02V1 / F)</name>
    <name type="common">Meliniomyces variabilis</name>
    <dbReference type="NCBI Taxonomy" id="1149755"/>
    <lineage>
        <taxon>Eukaryota</taxon>
        <taxon>Fungi</taxon>
        <taxon>Dikarya</taxon>
        <taxon>Ascomycota</taxon>
        <taxon>Pezizomycotina</taxon>
        <taxon>Leotiomycetes</taxon>
        <taxon>Helotiales</taxon>
        <taxon>Hyaloscyphaceae</taxon>
        <taxon>Hyaloscypha</taxon>
        <taxon>Hyaloscypha variabilis</taxon>
    </lineage>
</organism>
<accession>A0A2J6RYZ2</accession>
<dbReference type="EMBL" id="KZ613942">
    <property type="protein sequence ID" value="PMD43729.1"/>
    <property type="molecule type" value="Genomic_DNA"/>
</dbReference>
<feature type="transmembrane region" description="Helical" evidence="8">
    <location>
        <begin position="385"/>
        <end position="403"/>
    </location>
</feature>
<feature type="transmembrane region" description="Helical" evidence="8">
    <location>
        <begin position="229"/>
        <end position="248"/>
    </location>
</feature>
<dbReference type="GO" id="GO:0016020">
    <property type="term" value="C:membrane"/>
    <property type="evidence" value="ECO:0007669"/>
    <property type="project" value="UniProtKB-SubCell"/>
</dbReference>
<keyword evidence="3 7" id="KW-0813">Transport</keyword>
<feature type="domain" description="Major facilitator superfamily (MFS) profile" evidence="9">
    <location>
        <begin position="68"/>
        <end position="517"/>
    </location>
</feature>
<dbReference type="Proteomes" id="UP000235786">
    <property type="component" value="Unassembled WGS sequence"/>
</dbReference>
<evidence type="ECO:0000256" key="4">
    <source>
        <dbReference type="ARBA" id="ARBA00022692"/>
    </source>
</evidence>
<keyword evidence="6 8" id="KW-0472">Membrane</keyword>
<dbReference type="PROSITE" id="PS50850">
    <property type="entry name" value="MFS"/>
    <property type="match status" value="1"/>
</dbReference>
<dbReference type="PANTHER" id="PTHR48022">
    <property type="entry name" value="PLASTIDIC GLUCOSE TRANSPORTER 4"/>
    <property type="match status" value="1"/>
</dbReference>
<feature type="transmembrane region" description="Helical" evidence="8">
    <location>
        <begin position="109"/>
        <end position="130"/>
    </location>
</feature>
<evidence type="ECO:0000256" key="5">
    <source>
        <dbReference type="ARBA" id="ARBA00022989"/>
    </source>
</evidence>
<evidence type="ECO:0000313" key="10">
    <source>
        <dbReference type="EMBL" id="PMD43729.1"/>
    </source>
</evidence>
<dbReference type="NCBIfam" id="TIGR00879">
    <property type="entry name" value="SP"/>
    <property type="match status" value="1"/>
</dbReference>
<gene>
    <name evidence="10" type="ORF">L207DRAFT_553286</name>
</gene>
<evidence type="ECO:0000256" key="3">
    <source>
        <dbReference type="ARBA" id="ARBA00022448"/>
    </source>
</evidence>
<comment type="subcellular location">
    <subcellularLocation>
        <location evidence="1">Membrane</location>
        <topology evidence="1">Multi-pass membrane protein</topology>
    </subcellularLocation>
</comment>
<name>A0A2J6RYZ2_HYAVF</name>
<feature type="transmembrane region" description="Helical" evidence="8">
    <location>
        <begin position="137"/>
        <end position="156"/>
    </location>
</feature>
<evidence type="ECO:0000256" key="8">
    <source>
        <dbReference type="SAM" id="Phobius"/>
    </source>
</evidence>
<evidence type="ECO:0000313" key="11">
    <source>
        <dbReference type="Proteomes" id="UP000235786"/>
    </source>
</evidence>
<keyword evidence="4 8" id="KW-0812">Transmembrane</keyword>
<dbReference type="GO" id="GO:0005351">
    <property type="term" value="F:carbohydrate:proton symporter activity"/>
    <property type="evidence" value="ECO:0007669"/>
    <property type="project" value="TreeGrafter"/>
</dbReference>
<keyword evidence="11" id="KW-1185">Reference proteome</keyword>
<dbReference type="Pfam" id="PF00083">
    <property type="entry name" value="Sugar_tr"/>
    <property type="match status" value="1"/>
</dbReference>
<evidence type="ECO:0000256" key="7">
    <source>
        <dbReference type="RuleBase" id="RU003346"/>
    </source>
</evidence>
<proteinExistence type="inferred from homology"/>
<feature type="transmembrane region" description="Helical" evidence="8">
    <location>
        <begin position="162"/>
        <end position="185"/>
    </location>
</feature>
<comment type="similarity">
    <text evidence="2 7">Belongs to the major facilitator superfamily. Sugar transporter (TC 2.A.1.1) family.</text>
</comment>
<protein>
    <submittedName>
        <fullName evidence="10">Putative MFS lactose permease</fullName>
    </submittedName>
</protein>
<sequence length="561" mass="62061">MSNKGDQAVEAAPVEQTQHAIYVAEGTGKTAQNEGATAKVVYNAELFAAIQESPIPRWSSSSIQLYFFIFISFCCSCANGYDGSLMGSIQAMPFFKIKFSSNLTGQRISLLNALYSVGSICAFPLAPVVCDRYGRRVCMFTGGIVIIIGAILTSTSNGVGQFIVGRFVLGAGIMFMTVSAPAYAIEMAPPHWRGRAVGFYNCGWFGGSIPAAFITYGCQHINSDYSWRIPLILQCFTCLLVIAVVFFMPESPRHLMSKGEDEKAFAILTKYHGDGNRNARLVLLEIEEIRENLLQDQLYGKSPWDWRPLFATNNTRWRTLQAIMMGIFGQFSGNGLGYYNPAIFNLLGYTSAFQQLGLNVVNSVISATGALTAMSLTDRMPRRKVLVWGTLASAAMLCINASLQTSISHHEILVNGKEMITNISMAKAALAFYFFFNIIYSFSYTPLQGVLPAEALDTRLRAKGLAMYGLVVNIFGFINLYATPIALNNIQYKFIWIFVGWDCLEALLWWMFCVESQGRSLEELEWVYNQPNPVKASLHVDKVVVQADGTVTEKIVDNSSN</sequence>
<feature type="transmembrane region" description="Helical" evidence="8">
    <location>
        <begin position="465"/>
        <end position="482"/>
    </location>
</feature>
<keyword evidence="5 8" id="KW-1133">Transmembrane helix</keyword>
<reference evidence="10 11" key="1">
    <citation type="submission" date="2016-04" db="EMBL/GenBank/DDBJ databases">
        <title>A degradative enzymes factory behind the ericoid mycorrhizal symbiosis.</title>
        <authorList>
            <consortium name="DOE Joint Genome Institute"/>
            <person name="Martino E."/>
            <person name="Morin E."/>
            <person name="Grelet G."/>
            <person name="Kuo A."/>
            <person name="Kohler A."/>
            <person name="Daghino S."/>
            <person name="Barry K."/>
            <person name="Choi C."/>
            <person name="Cichocki N."/>
            <person name="Clum A."/>
            <person name="Copeland A."/>
            <person name="Hainaut M."/>
            <person name="Haridas S."/>
            <person name="Labutti K."/>
            <person name="Lindquist E."/>
            <person name="Lipzen A."/>
            <person name="Khouja H.-R."/>
            <person name="Murat C."/>
            <person name="Ohm R."/>
            <person name="Olson A."/>
            <person name="Spatafora J."/>
            <person name="Veneault-Fourrey C."/>
            <person name="Henrissat B."/>
            <person name="Grigoriev I."/>
            <person name="Martin F."/>
            <person name="Perotto S."/>
        </authorList>
    </citation>
    <scope>NUCLEOTIDE SEQUENCE [LARGE SCALE GENOMIC DNA]</scope>
    <source>
        <strain evidence="10 11">F</strain>
    </source>
</reference>
<dbReference type="InterPro" id="IPR020846">
    <property type="entry name" value="MFS_dom"/>
</dbReference>
<dbReference type="InterPro" id="IPR050360">
    <property type="entry name" value="MFS_Sugar_Transporters"/>
</dbReference>
<feature type="transmembrane region" description="Helical" evidence="8">
    <location>
        <begin position="423"/>
        <end position="444"/>
    </location>
</feature>
<evidence type="ECO:0000256" key="2">
    <source>
        <dbReference type="ARBA" id="ARBA00010992"/>
    </source>
</evidence>
<dbReference type="SUPFAM" id="SSF103473">
    <property type="entry name" value="MFS general substrate transporter"/>
    <property type="match status" value="1"/>
</dbReference>
<evidence type="ECO:0000259" key="9">
    <source>
        <dbReference type="PROSITE" id="PS50850"/>
    </source>
</evidence>
<dbReference type="AlphaFoldDB" id="A0A2J6RYZ2"/>
<feature type="transmembrane region" description="Helical" evidence="8">
    <location>
        <begin position="197"/>
        <end position="217"/>
    </location>
</feature>
<feature type="transmembrane region" description="Helical" evidence="8">
    <location>
        <begin position="65"/>
        <end position="89"/>
    </location>
</feature>
<dbReference type="InterPro" id="IPR003663">
    <property type="entry name" value="Sugar/inositol_transpt"/>
</dbReference>